<evidence type="ECO:0000256" key="4">
    <source>
        <dbReference type="ARBA" id="ARBA00022475"/>
    </source>
</evidence>
<dbReference type="GO" id="GO:0048473">
    <property type="term" value="P:D-methionine transmembrane transport"/>
    <property type="evidence" value="ECO:0007669"/>
    <property type="project" value="TreeGrafter"/>
</dbReference>
<evidence type="ECO:0000256" key="5">
    <source>
        <dbReference type="ARBA" id="ARBA00022692"/>
    </source>
</evidence>
<dbReference type="InterPro" id="IPR000515">
    <property type="entry name" value="MetI-like"/>
</dbReference>
<dbReference type="PANTHER" id="PTHR30450:SF1">
    <property type="entry name" value="D-METHIONINE TRANSPORT SYSTEM PERMEASE PROTEIN METI-RELATED"/>
    <property type="match status" value="1"/>
</dbReference>
<comment type="similarity">
    <text evidence="2">Belongs to the binding-protein-dependent transport system permease family. CysTW subfamily.</text>
</comment>
<dbReference type="Pfam" id="PF00528">
    <property type="entry name" value="BPD_transp_1"/>
    <property type="match status" value="1"/>
</dbReference>
<evidence type="ECO:0000256" key="1">
    <source>
        <dbReference type="ARBA" id="ARBA00004651"/>
    </source>
</evidence>
<feature type="domain" description="ABC transmembrane type-1" evidence="9">
    <location>
        <begin position="27"/>
        <end position="220"/>
    </location>
</feature>
<evidence type="ECO:0000313" key="10">
    <source>
        <dbReference type="EMBL" id="AIG44184.1"/>
    </source>
</evidence>
<dbReference type="Proteomes" id="UP000028185">
    <property type="component" value="Chromosome"/>
</dbReference>
<dbReference type="HOGENOM" id="CLU_077375_0_1_9"/>
<feature type="transmembrane region" description="Helical" evidence="8">
    <location>
        <begin position="159"/>
        <end position="181"/>
    </location>
</feature>
<sequence>MLEWIQTNFPDIYKLGWDGQTGWLTHFNLTLYMTFVSFAFGGFMGLVSGLFLVLTGPRGVIANKTVYWILDKVASIFRAIPFIILLAAIAPLTKIIVGKTIGTEAALVPLALSVFPFFARQVEVVLSELDRGVIEAAQASGATFWDIVLVYLREGLPDLIRVTTFALVSLVGYTAMAGAIGAGGLGQVALSYGYLRYNNDVTFLATLLILVIIFVIQFIGDFLTRKISHR</sequence>
<dbReference type="SUPFAM" id="SSF161098">
    <property type="entry name" value="MetI-like"/>
    <property type="match status" value="1"/>
</dbReference>
<organism evidence="10 11">
    <name type="scientific">Streptococcus suis 6407</name>
    <dbReference type="NCBI Taxonomy" id="1214179"/>
    <lineage>
        <taxon>Bacteria</taxon>
        <taxon>Bacillati</taxon>
        <taxon>Bacillota</taxon>
        <taxon>Bacilli</taxon>
        <taxon>Lactobacillales</taxon>
        <taxon>Streptococcaceae</taxon>
        <taxon>Streptococcus</taxon>
    </lineage>
</organism>
<keyword evidence="5 8" id="KW-0812">Transmembrane</keyword>
<dbReference type="FunFam" id="1.10.3720.10:FF:000002">
    <property type="entry name" value="D-methionine ABC transporter permease MetI"/>
    <property type="match status" value="1"/>
</dbReference>
<name>A0A075SIP5_STRSU</name>
<evidence type="ECO:0000256" key="6">
    <source>
        <dbReference type="ARBA" id="ARBA00022989"/>
    </source>
</evidence>
<evidence type="ECO:0000256" key="2">
    <source>
        <dbReference type="ARBA" id="ARBA00007069"/>
    </source>
</evidence>
<dbReference type="CDD" id="cd06261">
    <property type="entry name" value="TM_PBP2"/>
    <property type="match status" value="1"/>
</dbReference>
<protein>
    <submittedName>
        <fullName evidence="10">Methionine ABC transporter permease</fullName>
    </submittedName>
</protein>
<evidence type="ECO:0000256" key="8">
    <source>
        <dbReference type="RuleBase" id="RU363032"/>
    </source>
</evidence>
<comment type="subcellular location">
    <subcellularLocation>
        <location evidence="1 8">Cell membrane</location>
        <topology evidence="1 8">Multi-pass membrane protein</topology>
    </subcellularLocation>
</comment>
<dbReference type="InterPro" id="IPR051322">
    <property type="entry name" value="AA_ABC_Transporter_Permease"/>
</dbReference>
<evidence type="ECO:0000256" key="3">
    <source>
        <dbReference type="ARBA" id="ARBA00022448"/>
    </source>
</evidence>
<reference evidence="10 11" key="1">
    <citation type="journal article" date="2014" name="Genome Announc.">
        <title>Whole-Genome Sequence of Streptococcus suis Serotype 4 Reference Strain 6407.</title>
        <authorList>
            <person name="Wang K."/>
            <person name="Chen J."/>
            <person name="Yao H."/>
            <person name="Lu C."/>
        </authorList>
    </citation>
    <scope>NUCLEOTIDE SEQUENCE [LARGE SCALE GENOMIC DNA]</scope>
    <source>
        <strain evidence="10">6407</strain>
    </source>
</reference>
<proteinExistence type="inferred from homology"/>
<dbReference type="GO" id="GO:0005886">
    <property type="term" value="C:plasma membrane"/>
    <property type="evidence" value="ECO:0007669"/>
    <property type="project" value="UniProtKB-SubCell"/>
</dbReference>
<dbReference type="InterPro" id="IPR035906">
    <property type="entry name" value="MetI-like_sf"/>
</dbReference>
<keyword evidence="6 8" id="KW-1133">Transmembrane helix</keyword>
<keyword evidence="4" id="KW-1003">Cell membrane</keyword>
<dbReference type="Gene3D" id="1.10.3720.10">
    <property type="entry name" value="MetI-like"/>
    <property type="match status" value="1"/>
</dbReference>
<dbReference type="EMBL" id="CP008921">
    <property type="protein sequence ID" value="AIG44184.1"/>
    <property type="molecule type" value="Genomic_DNA"/>
</dbReference>
<keyword evidence="3 8" id="KW-0813">Transport</keyword>
<dbReference type="RefSeq" id="WP_014638544.1">
    <property type="nucleotide sequence ID" value="NZ_ALLE01000005.1"/>
</dbReference>
<evidence type="ECO:0000256" key="7">
    <source>
        <dbReference type="ARBA" id="ARBA00023136"/>
    </source>
</evidence>
<dbReference type="AlphaFoldDB" id="A0A075SIP5"/>
<evidence type="ECO:0000313" key="11">
    <source>
        <dbReference type="Proteomes" id="UP000028185"/>
    </source>
</evidence>
<feature type="transmembrane region" description="Helical" evidence="8">
    <location>
        <begin position="31"/>
        <end position="54"/>
    </location>
</feature>
<feature type="transmembrane region" description="Helical" evidence="8">
    <location>
        <begin position="66"/>
        <end position="90"/>
    </location>
</feature>
<accession>A0A075SIP5</accession>
<feature type="transmembrane region" description="Helical" evidence="8">
    <location>
        <begin position="201"/>
        <end position="223"/>
    </location>
</feature>
<gene>
    <name evidence="10" type="ORF">ID09_09155</name>
</gene>
<evidence type="ECO:0000259" key="9">
    <source>
        <dbReference type="PROSITE" id="PS50928"/>
    </source>
</evidence>
<keyword evidence="7 8" id="KW-0472">Membrane</keyword>
<dbReference type="PATRIC" id="fig|1214179.4.peg.1813"/>
<dbReference type="PANTHER" id="PTHR30450">
    <property type="entry name" value="ABC TRANSPORTER PERMEASE"/>
    <property type="match status" value="1"/>
</dbReference>
<dbReference type="PROSITE" id="PS50928">
    <property type="entry name" value="ABC_TM1"/>
    <property type="match status" value="1"/>
</dbReference>